<keyword evidence="4" id="KW-1185">Reference proteome</keyword>
<sequence length="117" mass="12795">MSYMLLIVEPVGQRAERSPEEGRQAYASMQRFAEGLNERGLLLGVNSLTSQANGVRVQVREGRRDLLDGPFAEAKEMIGGYFLLDCATQDEAIVIAAECPAAAWCSVEVREVGPCFL</sequence>
<dbReference type="KEGG" id="cbw:RR42_s1231"/>
<dbReference type="InterPro" id="IPR005545">
    <property type="entry name" value="YCII"/>
</dbReference>
<dbReference type="RefSeq" id="WP_043354446.1">
    <property type="nucleotide sequence ID" value="NZ_CP010537.1"/>
</dbReference>
<evidence type="ECO:0000256" key="1">
    <source>
        <dbReference type="ARBA" id="ARBA00007689"/>
    </source>
</evidence>
<accession>A0A0C4YLC8</accession>
<dbReference type="PANTHER" id="PTHR35174">
    <property type="entry name" value="BLL7171 PROTEIN-RELATED"/>
    <property type="match status" value="1"/>
</dbReference>
<dbReference type="SUPFAM" id="SSF54909">
    <property type="entry name" value="Dimeric alpha+beta barrel"/>
    <property type="match status" value="1"/>
</dbReference>
<dbReference type="InterPro" id="IPR011008">
    <property type="entry name" value="Dimeric_a/b-barrel"/>
</dbReference>
<dbReference type="Gene3D" id="3.30.70.1060">
    <property type="entry name" value="Dimeric alpha+beta barrel"/>
    <property type="match status" value="1"/>
</dbReference>
<feature type="domain" description="YCII-related" evidence="2">
    <location>
        <begin position="1"/>
        <end position="112"/>
    </location>
</feature>
<dbReference type="Pfam" id="PF03795">
    <property type="entry name" value="YCII"/>
    <property type="match status" value="1"/>
</dbReference>
<dbReference type="AlphaFoldDB" id="A0A0C4YLC8"/>
<organism evidence="3 4">
    <name type="scientific">Cupriavidus basilensis</name>
    <dbReference type="NCBI Taxonomy" id="68895"/>
    <lineage>
        <taxon>Bacteria</taxon>
        <taxon>Pseudomonadati</taxon>
        <taxon>Pseudomonadota</taxon>
        <taxon>Betaproteobacteria</taxon>
        <taxon>Burkholderiales</taxon>
        <taxon>Burkholderiaceae</taxon>
        <taxon>Cupriavidus</taxon>
    </lineage>
</organism>
<name>A0A0C4YLC8_9BURK</name>
<protein>
    <submittedName>
        <fullName evidence="3">PhnB protein</fullName>
    </submittedName>
</protein>
<proteinExistence type="inferred from homology"/>
<comment type="similarity">
    <text evidence="1">Belongs to the YciI family.</text>
</comment>
<dbReference type="OrthoDB" id="9807535at2"/>
<dbReference type="Proteomes" id="UP000031843">
    <property type="component" value="Chromosome secondary"/>
</dbReference>
<reference evidence="3 4" key="1">
    <citation type="journal article" date="2015" name="Genome Announc.">
        <title>Complete Genome Sequence of Cupriavidus basilensis 4G11, Isolated from the Oak Ridge Field Research Center Site.</title>
        <authorList>
            <person name="Ray J."/>
            <person name="Waters R.J."/>
            <person name="Skerker J.M."/>
            <person name="Kuehl J.V."/>
            <person name="Price M.N."/>
            <person name="Huang J."/>
            <person name="Chakraborty R."/>
            <person name="Arkin A.P."/>
            <person name="Deutschbauer A."/>
        </authorList>
    </citation>
    <scope>NUCLEOTIDE SEQUENCE [LARGE SCALE GENOMIC DNA]</scope>
    <source>
        <strain evidence="3">4G11</strain>
    </source>
</reference>
<evidence type="ECO:0000259" key="2">
    <source>
        <dbReference type="Pfam" id="PF03795"/>
    </source>
</evidence>
<dbReference type="EMBL" id="CP010537">
    <property type="protein sequence ID" value="AJG22819.1"/>
    <property type="molecule type" value="Genomic_DNA"/>
</dbReference>
<evidence type="ECO:0000313" key="3">
    <source>
        <dbReference type="EMBL" id="AJG22819.1"/>
    </source>
</evidence>
<dbReference type="STRING" id="68895.RR42_s1231"/>
<evidence type="ECO:0000313" key="4">
    <source>
        <dbReference type="Proteomes" id="UP000031843"/>
    </source>
</evidence>
<dbReference type="PANTHER" id="PTHR35174:SF3">
    <property type="entry name" value="BLL7171 PROTEIN"/>
    <property type="match status" value="1"/>
</dbReference>
<gene>
    <name evidence="3" type="ORF">RR42_s1231</name>
</gene>